<dbReference type="SMART" id="SM00091">
    <property type="entry name" value="PAS"/>
    <property type="match status" value="5"/>
</dbReference>
<dbReference type="InterPro" id="IPR000160">
    <property type="entry name" value="GGDEF_dom"/>
</dbReference>
<feature type="domain" description="GGDEF" evidence="4">
    <location>
        <begin position="839"/>
        <end position="972"/>
    </location>
</feature>
<dbReference type="Proteomes" id="UP000001203">
    <property type="component" value="Chromosome circular"/>
</dbReference>
<organism evidence="5 6">
    <name type="scientific">Crocosphaera subtropica (strain ATCC 51142 / BH68)</name>
    <name type="common">Cyanothece sp. (strain ATCC 51142)</name>
    <dbReference type="NCBI Taxonomy" id="43989"/>
    <lineage>
        <taxon>Bacteria</taxon>
        <taxon>Bacillati</taxon>
        <taxon>Cyanobacteriota</taxon>
        <taxon>Cyanophyceae</taxon>
        <taxon>Oscillatoriophycideae</taxon>
        <taxon>Chroococcales</taxon>
        <taxon>Aphanothecaceae</taxon>
        <taxon>Crocosphaera</taxon>
        <taxon>Crocosphaera subtropica</taxon>
    </lineage>
</organism>
<dbReference type="InterPro" id="IPR029016">
    <property type="entry name" value="GAF-like_dom_sf"/>
</dbReference>
<dbReference type="Gene3D" id="3.30.450.20">
    <property type="entry name" value="PAS domain"/>
    <property type="match status" value="5"/>
</dbReference>
<dbReference type="InterPro" id="IPR035965">
    <property type="entry name" value="PAS-like_dom_sf"/>
</dbReference>
<dbReference type="CDD" id="cd00130">
    <property type="entry name" value="PAS"/>
    <property type="match status" value="5"/>
</dbReference>
<feature type="domain" description="PAS" evidence="1">
    <location>
        <begin position="554"/>
        <end position="619"/>
    </location>
</feature>
<dbReference type="SMART" id="SM00052">
    <property type="entry name" value="EAL"/>
    <property type="match status" value="1"/>
</dbReference>
<dbReference type="FunFam" id="3.20.20.450:FF:000001">
    <property type="entry name" value="Cyclic di-GMP phosphodiesterase yahA"/>
    <property type="match status" value="1"/>
</dbReference>
<dbReference type="AlphaFoldDB" id="B1X1F3"/>
<dbReference type="InterPro" id="IPR013655">
    <property type="entry name" value="PAS_fold_3"/>
</dbReference>
<dbReference type="Gene3D" id="3.30.450.40">
    <property type="match status" value="1"/>
</dbReference>
<dbReference type="SUPFAM" id="SSF55785">
    <property type="entry name" value="PYP-like sensor domain (PAS domain)"/>
    <property type="match status" value="5"/>
</dbReference>
<dbReference type="PANTHER" id="PTHR44757:SF2">
    <property type="entry name" value="BIOFILM ARCHITECTURE MAINTENANCE PROTEIN MBAA"/>
    <property type="match status" value="1"/>
</dbReference>
<reference evidence="5 6" key="1">
    <citation type="journal article" date="2008" name="Proc. Natl. Acad. Sci. U.S.A.">
        <title>The genome of Cyanothece 51142, a unicellular diazotrophic cyanobacterium important in the marine nitrogen cycle.</title>
        <authorList>
            <person name="Welsh E.A."/>
            <person name="Liberton M."/>
            <person name="Stoeckel J."/>
            <person name="Loh T."/>
            <person name="Elvitigala T."/>
            <person name="Wang C."/>
            <person name="Wollam A."/>
            <person name="Fulton R.S."/>
            <person name="Clifton S.W."/>
            <person name="Jacobs J.M."/>
            <person name="Aurora R."/>
            <person name="Ghosh B.K."/>
            <person name="Sherman L.A."/>
            <person name="Smith R.D."/>
            <person name="Wilson R.K."/>
            <person name="Pakrasi H.B."/>
        </authorList>
    </citation>
    <scope>NUCLEOTIDE SEQUENCE [LARGE SCALE GENOMIC DNA]</scope>
    <source>
        <strain evidence="6">ATCC 51142 / BH68</strain>
    </source>
</reference>
<dbReference type="HOGENOM" id="CLU_265800_0_0_3"/>
<keyword evidence="6" id="KW-1185">Reference proteome</keyword>
<dbReference type="SMART" id="SM00086">
    <property type="entry name" value="PAC"/>
    <property type="match status" value="5"/>
</dbReference>
<evidence type="ECO:0000259" key="1">
    <source>
        <dbReference type="PROSITE" id="PS50112"/>
    </source>
</evidence>
<dbReference type="RefSeq" id="WP_009545834.1">
    <property type="nucleotide sequence ID" value="NC_010546.1"/>
</dbReference>
<dbReference type="PROSITE" id="PS50113">
    <property type="entry name" value="PAC"/>
    <property type="match status" value="3"/>
</dbReference>
<dbReference type="STRING" id="43989.cce_2032"/>
<dbReference type="NCBIfam" id="TIGR00254">
    <property type="entry name" value="GGDEF"/>
    <property type="match status" value="1"/>
</dbReference>
<dbReference type="InterPro" id="IPR052155">
    <property type="entry name" value="Biofilm_reg_signaling"/>
</dbReference>
<feature type="domain" description="PAS" evidence="1">
    <location>
        <begin position="679"/>
        <end position="742"/>
    </location>
</feature>
<dbReference type="SMART" id="SM00267">
    <property type="entry name" value="GGDEF"/>
    <property type="match status" value="1"/>
</dbReference>
<dbReference type="Pfam" id="PF00990">
    <property type="entry name" value="GGDEF"/>
    <property type="match status" value="1"/>
</dbReference>
<dbReference type="InterPro" id="IPR035919">
    <property type="entry name" value="EAL_sf"/>
</dbReference>
<dbReference type="PROSITE" id="PS50112">
    <property type="entry name" value="PAS"/>
    <property type="match status" value="5"/>
</dbReference>
<dbReference type="InterPro" id="IPR001610">
    <property type="entry name" value="PAC"/>
</dbReference>
<dbReference type="GO" id="GO:0006355">
    <property type="term" value="P:regulation of DNA-templated transcription"/>
    <property type="evidence" value="ECO:0007669"/>
    <property type="project" value="InterPro"/>
</dbReference>
<feature type="domain" description="EAL" evidence="3">
    <location>
        <begin position="981"/>
        <end position="1237"/>
    </location>
</feature>
<dbReference type="InterPro" id="IPR013767">
    <property type="entry name" value="PAS_fold"/>
</dbReference>
<dbReference type="Pfam" id="PF08447">
    <property type="entry name" value="PAS_3"/>
    <property type="match status" value="3"/>
</dbReference>
<accession>B1X1F3</accession>
<dbReference type="CDD" id="cd01948">
    <property type="entry name" value="EAL"/>
    <property type="match status" value="1"/>
</dbReference>
<dbReference type="Gene3D" id="3.30.70.270">
    <property type="match status" value="1"/>
</dbReference>
<dbReference type="Pfam" id="PF00563">
    <property type="entry name" value="EAL"/>
    <property type="match status" value="1"/>
</dbReference>
<dbReference type="InterPro" id="IPR000700">
    <property type="entry name" value="PAS-assoc_C"/>
</dbReference>
<dbReference type="Gene3D" id="3.20.20.450">
    <property type="entry name" value="EAL domain"/>
    <property type="match status" value="1"/>
</dbReference>
<dbReference type="FunFam" id="3.30.70.270:FF:000001">
    <property type="entry name" value="Diguanylate cyclase domain protein"/>
    <property type="match status" value="1"/>
</dbReference>
<feature type="domain" description="PAS" evidence="1">
    <location>
        <begin position="220"/>
        <end position="269"/>
    </location>
</feature>
<dbReference type="InterPro" id="IPR043128">
    <property type="entry name" value="Rev_trsase/Diguanyl_cyclase"/>
</dbReference>
<feature type="domain" description="PAC" evidence="2">
    <location>
        <begin position="395"/>
        <end position="447"/>
    </location>
</feature>
<evidence type="ECO:0000259" key="2">
    <source>
        <dbReference type="PROSITE" id="PS50113"/>
    </source>
</evidence>
<gene>
    <name evidence="5" type="ordered locus">cce_2032</name>
</gene>
<dbReference type="PROSITE" id="PS50883">
    <property type="entry name" value="EAL"/>
    <property type="match status" value="1"/>
</dbReference>
<evidence type="ECO:0000313" key="6">
    <source>
        <dbReference type="Proteomes" id="UP000001203"/>
    </source>
</evidence>
<dbReference type="SUPFAM" id="SSF141868">
    <property type="entry name" value="EAL domain-like"/>
    <property type="match status" value="1"/>
</dbReference>
<feature type="domain" description="PAC" evidence="2">
    <location>
        <begin position="754"/>
        <end position="806"/>
    </location>
</feature>
<evidence type="ECO:0000313" key="5">
    <source>
        <dbReference type="EMBL" id="ACB51382.1"/>
    </source>
</evidence>
<feature type="domain" description="PAC" evidence="2">
    <location>
        <begin position="626"/>
        <end position="678"/>
    </location>
</feature>
<feature type="domain" description="PAS" evidence="1">
    <location>
        <begin position="321"/>
        <end position="391"/>
    </location>
</feature>
<feature type="domain" description="PAS" evidence="1">
    <location>
        <begin position="448"/>
        <end position="492"/>
    </location>
</feature>
<protein>
    <submittedName>
        <fullName evidence="5">Uncharacterized protein</fullName>
    </submittedName>
</protein>
<evidence type="ECO:0000259" key="4">
    <source>
        <dbReference type="PROSITE" id="PS50887"/>
    </source>
</evidence>
<dbReference type="Pfam" id="PF00989">
    <property type="entry name" value="PAS"/>
    <property type="match status" value="2"/>
</dbReference>
<dbReference type="KEGG" id="cyt:cce_2032"/>
<dbReference type="InterPro" id="IPR003018">
    <property type="entry name" value="GAF"/>
</dbReference>
<dbReference type="InterPro" id="IPR029787">
    <property type="entry name" value="Nucleotide_cyclase"/>
</dbReference>
<dbReference type="NCBIfam" id="TIGR00229">
    <property type="entry name" value="sensory_box"/>
    <property type="match status" value="4"/>
</dbReference>
<dbReference type="SUPFAM" id="SSF55073">
    <property type="entry name" value="Nucleotide cyclase"/>
    <property type="match status" value="1"/>
</dbReference>
<name>B1X1F3_CROS5</name>
<dbReference type="OrthoDB" id="442691at2"/>
<dbReference type="PANTHER" id="PTHR44757">
    <property type="entry name" value="DIGUANYLATE CYCLASE DGCP"/>
    <property type="match status" value="1"/>
</dbReference>
<dbReference type="InterPro" id="IPR001633">
    <property type="entry name" value="EAL_dom"/>
</dbReference>
<sequence>MKDKLRYQSKNDQKFWECTVEAQISQHKAIGKIAQLAWQCQDINLLLQEVTHIIAESLKVPYCAILKQGTNDQELRLIAGVGWTTELMGSLIIPLTQPCQLTQTINTGQTLIIEDFTRYNPFPPHSFLDNHGVISGVSVIIPTPDKFYGVLGVYSNQKRDYTPQECTFLEIITQLIGTMITRIQPNPEPSVNDQATDIINIDSDRFFNLNLEMCCIAGFDGYFKSINRVFSRTLGYSVAELKSKPFLEFVHPDDQLSTVAELENLTQGKQNCHCENRYRCQDGSYRWLAWTSVANIEEKKIYAVARDVTEWKKIELALRKSEEKFRLLFDKSPTAMGLANMEGKLINVNEALCQLVGYSAEELLTKGCADITHPDDLEKEKKLFNQLLSGTINSFSLEKRYITKSKQIIYGLHQATLIRDIEGNPLHLLGQTIDITQQTHQTFALQESEERLGRIISTISDGLLVVNTQGKVRFINDAGVKLFGRSAKQLMDHPLGLPLGNDQLTEIFIQQPQGKLIIAQMRVADITWQGESAYLLSLRDITENYEAQEALLESEEKYRQIVETATEGIWIIDQDNKTTFVNQQMAKMLGYEMNEMMDKNLFDFVDFEDNIRVQEKIQQRRQGIAETHDFKFRCRDGQELWTIVSTNPLFDHQGNYLGSLGMITDISQRKKMEQALSESEQRLEGILNSIQDVVWSFDANFSKLIYINPVAQMTLGFSLEKLYDNPHLWLQLIHPEDQELVQYHRQIVKEIGYTEYKYRIIRNNDKIRWLSSRMRCVYNDKNNLIRIDGIDSDITEQKRAEEQLQYNATHDPLTNLPNRILFMDRLEHAIERQKRHPKFIFAVLFLDLDEFKVINDSLGHAIGDQLLQEIALRLQNGLRSDDTLARLGGDEFTILLEDIEDIKDAIKIAKRIHLDLTQPFILEDQNIFINTSIGIALNSSGYQEAAEILRDADTAMYRAKADGKACYAIFDHKMHERAVSRLQLETDLRIGINKQEFCLYYQPIISLKTGHLTGFEALIRWYHPQKNLISPGQFIPIAEETGLIIPIGEWTLKEACQQLKKWQNQFPHYSHLKVAVNLSSKQLKYTNLIDTIDQILRDTQLDSKNLKLEITETLLMENLQAATEILLKIQERDIEICLDDFGTGYSSLSYLHRFPVNTLKIDRSFVMRMEPDNENAEIVRAIVSLAHILGLDIIAEGVETELQLAQLRRLGCEQGQGYLFAKPLPASEVENWLRNPPTWSCSNSIYSQWD</sequence>
<proteinExistence type="predicted"/>
<dbReference type="CDD" id="cd01949">
    <property type="entry name" value="GGDEF"/>
    <property type="match status" value="1"/>
</dbReference>
<dbReference type="SMART" id="SM00065">
    <property type="entry name" value="GAF"/>
    <property type="match status" value="1"/>
</dbReference>
<dbReference type="InterPro" id="IPR000014">
    <property type="entry name" value="PAS"/>
</dbReference>
<evidence type="ECO:0000259" key="3">
    <source>
        <dbReference type="PROSITE" id="PS50883"/>
    </source>
</evidence>
<dbReference type="Pfam" id="PF01590">
    <property type="entry name" value="GAF"/>
    <property type="match status" value="1"/>
</dbReference>
<dbReference type="eggNOG" id="COG5001">
    <property type="taxonomic scope" value="Bacteria"/>
</dbReference>
<dbReference type="SUPFAM" id="SSF55781">
    <property type="entry name" value="GAF domain-like"/>
    <property type="match status" value="1"/>
</dbReference>
<dbReference type="EMBL" id="CP000806">
    <property type="protein sequence ID" value="ACB51382.1"/>
    <property type="molecule type" value="Genomic_DNA"/>
</dbReference>
<dbReference type="PROSITE" id="PS50887">
    <property type="entry name" value="GGDEF"/>
    <property type="match status" value="1"/>
</dbReference>